<evidence type="ECO:0000313" key="3">
    <source>
        <dbReference type="Proteomes" id="UP000077315"/>
    </source>
</evidence>
<accession>A0A162PUY2</accession>
<dbReference type="VEuPathDB" id="FungiDB:PHYBLDRAFT_167677"/>
<dbReference type="InParanoid" id="A0A162PUY2"/>
<evidence type="ECO:0000256" key="1">
    <source>
        <dbReference type="SAM" id="MobiDB-lite"/>
    </source>
</evidence>
<dbReference type="AlphaFoldDB" id="A0A162PUY2"/>
<name>A0A162PUY2_PHYB8</name>
<protein>
    <recommendedName>
        <fullName evidence="4">CCHC-type zinc finger transcription factor</fullName>
    </recommendedName>
</protein>
<evidence type="ECO:0008006" key="4">
    <source>
        <dbReference type="Google" id="ProtNLM"/>
    </source>
</evidence>
<dbReference type="OrthoDB" id="2279695at2759"/>
<feature type="compositionally biased region" description="Polar residues" evidence="1">
    <location>
        <begin position="247"/>
        <end position="264"/>
    </location>
</feature>
<feature type="region of interest" description="Disordered" evidence="1">
    <location>
        <begin position="202"/>
        <end position="264"/>
    </location>
</feature>
<organism evidence="2 3">
    <name type="scientific">Phycomyces blakesleeanus (strain ATCC 8743b / DSM 1359 / FGSC 10004 / NBRC 33097 / NRRL 1555)</name>
    <dbReference type="NCBI Taxonomy" id="763407"/>
    <lineage>
        <taxon>Eukaryota</taxon>
        <taxon>Fungi</taxon>
        <taxon>Fungi incertae sedis</taxon>
        <taxon>Mucoromycota</taxon>
        <taxon>Mucoromycotina</taxon>
        <taxon>Mucoromycetes</taxon>
        <taxon>Mucorales</taxon>
        <taxon>Phycomycetaceae</taxon>
        <taxon>Phycomyces</taxon>
    </lineage>
</organism>
<gene>
    <name evidence="2" type="ORF">PHYBLDRAFT_167677</name>
</gene>
<sequence>MSYIDAAIAPNKHVQVPVVLFSNLSTSSNRVWREMSFPKKKPLIHEMHLTSSAICTDICTKGFPVGDQTYFPSMGIAPGTTILRISLTQLPFLPRPLLEETIKTALAAYGTVREVGLHLRSGFFDGSGFAYLERPLRPDLTLAKLSYKIPYNGGLCFLGTWKQMGHHCNYCKDMGHDIENYPEHPKDSRRCFTCDQTDHLQPVHPKAPPVDVSSFKKTRKVTAKLESRAQPPKTTPVEALKEPTEKLTASQDVATMAPKTSSMD</sequence>
<dbReference type="RefSeq" id="XP_018292296.1">
    <property type="nucleotide sequence ID" value="XM_018435689.1"/>
</dbReference>
<proteinExistence type="predicted"/>
<evidence type="ECO:0000313" key="2">
    <source>
        <dbReference type="EMBL" id="OAD74256.1"/>
    </source>
</evidence>
<dbReference type="Proteomes" id="UP000077315">
    <property type="component" value="Unassembled WGS sequence"/>
</dbReference>
<reference evidence="3" key="1">
    <citation type="submission" date="2015-06" db="EMBL/GenBank/DDBJ databases">
        <title>Expansion of signal transduction pathways in fungi by whole-genome duplication.</title>
        <authorList>
            <consortium name="DOE Joint Genome Institute"/>
            <person name="Corrochano L.M."/>
            <person name="Kuo A."/>
            <person name="Marcet-Houben M."/>
            <person name="Polaino S."/>
            <person name="Salamov A."/>
            <person name="Villalobos J.M."/>
            <person name="Alvarez M.I."/>
            <person name="Avalos J."/>
            <person name="Benito E.P."/>
            <person name="Benoit I."/>
            <person name="Burger G."/>
            <person name="Camino L.P."/>
            <person name="Canovas D."/>
            <person name="Cerda-Olmedo E."/>
            <person name="Cheng J.-F."/>
            <person name="Dominguez A."/>
            <person name="Elias M."/>
            <person name="Eslava A.P."/>
            <person name="Glaser F."/>
            <person name="Grimwood J."/>
            <person name="Gutierrez G."/>
            <person name="Heitman J."/>
            <person name="Henrissat B."/>
            <person name="Iturriaga E.A."/>
            <person name="Lang B.F."/>
            <person name="Lavin J.L."/>
            <person name="Lee S."/>
            <person name="Li W."/>
            <person name="Lindquist E."/>
            <person name="Lopez-Garcia S."/>
            <person name="Luque E.M."/>
            <person name="Marcos A.T."/>
            <person name="Martin J."/>
            <person name="McCluskey K."/>
            <person name="Medina H.R."/>
            <person name="Miralles-Duran A."/>
            <person name="Miyazaki A."/>
            <person name="Munoz-Torres E."/>
            <person name="Oguiza J.A."/>
            <person name="Ohm R."/>
            <person name="Olmedo M."/>
            <person name="Orejas M."/>
            <person name="Ortiz-Castellanos L."/>
            <person name="Pisabarro A.G."/>
            <person name="Rodriguez-Romero J."/>
            <person name="Ruiz-Herrera J."/>
            <person name="Ruiz-Vazquez R."/>
            <person name="Sanz C."/>
            <person name="Schackwitz W."/>
            <person name="Schmutz J."/>
            <person name="Shahriari M."/>
            <person name="Shelest E."/>
            <person name="Silva-Franco F."/>
            <person name="Soanes D."/>
            <person name="Syed K."/>
            <person name="Tagua V.G."/>
            <person name="Talbot N.J."/>
            <person name="Thon M."/>
            <person name="De vries R.P."/>
            <person name="Wiebenga A."/>
            <person name="Yadav J.S."/>
            <person name="Braun E.L."/>
            <person name="Baker S."/>
            <person name="Garre V."/>
            <person name="Horwitz B."/>
            <person name="Torres-Martinez S."/>
            <person name="Idnurm A."/>
            <person name="Herrera-Estrella A."/>
            <person name="Gabaldon T."/>
            <person name="Grigoriev I.V."/>
        </authorList>
    </citation>
    <scope>NUCLEOTIDE SEQUENCE [LARGE SCALE GENOMIC DNA]</scope>
    <source>
        <strain evidence="3">NRRL 1555(-)</strain>
    </source>
</reference>
<keyword evidence="3" id="KW-1185">Reference proteome</keyword>
<dbReference type="EMBL" id="KV440979">
    <property type="protein sequence ID" value="OAD74256.1"/>
    <property type="molecule type" value="Genomic_DNA"/>
</dbReference>
<dbReference type="GeneID" id="28996595"/>